<dbReference type="GeneID" id="39876438"/>
<comment type="caution">
    <text evidence="2">The sequence shown here is derived from an EMBL/GenBank/DDBJ whole genome shotgun (WGS) entry which is preliminary data.</text>
</comment>
<keyword evidence="1" id="KW-0472">Membrane</keyword>
<accession>A0A2H6KI49</accession>
<organism evidence="2 3">
    <name type="scientific">Babesia ovata</name>
    <dbReference type="NCBI Taxonomy" id="189622"/>
    <lineage>
        <taxon>Eukaryota</taxon>
        <taxon>Sar</taxon>
        <taxon>Alveolata</taxon>
        <taxon>Apicomplexa</taxon>
        <taxon>Aconoidasida</taxon>
        <taxon>Piroplasmida</taxon>
        <taxon>Babesiidae</taxon>
        <taxon>Babesia</taxon>
    </lineage>
</organism>
<keyword evidence="3" id="KW-1185">Reference proteome</keyword>
<dbReference type="AlphaFoldDB" id="A0A2H6KI49"/>
<dbReference type="VEuPathDB" id="PiroplasmaDB:BOVATA_041610"/>
<keyword evidence="1" id="KW-0812">Transmembrane</keyword>
<name>A0A2H6KI49_9APIC</name>
<protein>
    <submittedName>
        <fullName evidence="2">3-deoxy-7-phosphoheptulonate synthase</fullName>
    </submittedName>
</protein>
<proteinExistence type="predicted"/>
<keyword evidence="1" id="KW-1133">Transmembrane helix</keyword>
<dbReference type="RefSeq" id="XP_028868911.1">
    <property type="nucleotide sequence ID" value="XM_029013078.1"/>
</dbReference>
<evidence type="ECO:0000313" key="3">
    <source>
        <dbReference type="Proteomes" id="UP000236319"/>
    </source>
</evidence>
<dbReference type="OrthoDB" id="364081at2759"/>
<evidence type="ECO:0000313" key="2">
    <source>
        <dbReference type="EMBL" id="GBE62668.1"/>
    </source>
</evidence>
<dbReference type="EMBL" id="BDSA01000006">
    <property type="protein sequence ID" value="GBE62668.1"/>
    <property type="molecule type" value="Genomic_DNA"/>
</dbReference>
<evidence type="ECO:0000256" key="1">
    <source>
        <dbReference type="SAM" id="Phobius"/>
    </source>
</evidence>
<gene>
    <name evidence="2" type="ORF">BOVATA_041610</name>
</gene>
<dbReference type="Proteomes" id="UP000236319">
    <property type="component" value="Unassembled WGS sequence"/>
</dbReference>
<sequence>MRAQQRLLLFYFGVVLTAFYSVYYYIVRGGRVSLSSYNVDDFVGKSPTPFVQRCQVFYEPNGEVAIRSMAESVYRRFDAAGVSSEILDLARYKHVGKIAEGSVIVESMNDMLDMSAPFAVVLKYVAEPSFKGDFEMVVHGGKCLVFTLASSAFKSLYTGRRIYDLTQSMFFGYEGMPSTNITPLLDLNLVLTSDNCKIGWNVKEDVIAPYFHPIANVISLFYDISIHSRVVSGANLTGVMKIKGEHIVDLQEQDVEMFHFIERITAVEVPTRDSSIYRHSIAFVCHAPHKMLRFYDRALQRETESVMLKGVGVISLMDPIGDCSAGYALTGDDIRSLTASWVTYIRKIHNLPPSLTEMVADSMQGDEVITVLEDGHYSVESPRLTFSVRVHAPGLVAFYGFEVSKIATSLYSLYVKAAIDTLQKVVKPLSSVSFMTKVSPAAANSVKESYSALSCLFSGSCNGKAIKNIEALALARTAFKQSLEAMGDDETYAKDVVSTEHGFASVMCDAFPFLFPLVTNSVKYLLKV</sequence>
<reference evidence="2 3" key="1">
    <citation type="journal article" date="2017" name="BMC Genomics">
        <title>Whole-genome assembly of Babesia ovata and comparative genomics between closely related pathogens.</title>
        <authorList>
            <person name="Yamagishi J."/>
            <person name="Asada M."/>
            <person name="Hakimi H."/>
            <person name="Tanaka T.Q."/>
            <person name="Sugimoto C."/>
            <person name="Kawazu S."/>
        </authorList>
    </citation>
    <scope>NUCLEOTIDE SEQUENCE [LARGE SCALE GENOMIC DNA]</scope>
    <source>
        <strain evidence="2 3">Miyake</strain>
    </source>
</reference>
<feature type="transmembrane region" description="Helical" evidence="1">
    <location>
        <begin position="7"/>
        <end position="26"/>
    </location>
</feature>